<dbReference type="InterPro" id="IPR029021">
    <property type="entry name" value="Prot-tyrosine_phosphatase-like"/>
</dbReference>
<sequence>MVPRNFAPASLRDEIVYGSDRPGYGPAEVNEWIDFMIGQGVARVVCLLSHERMLRYDDLLGAYSQRFAAVTHAAIDHFGLPSNEALEQALAAFAEAEAAGERVVAHCAAGMGRTGLISSAWLCRRYGVAIDDAVTEVSETALRVGANRDPLEAGPKALEVLARALG</sequence>
<evidence type="ECO:0000259" key="1">
    <source>
        <dbReference type="PROSITE" id="PS50056"/>
    </source>
</evidence>
<accession>A0A0C1ZX49</accession>
<feature type="domain" description="Tyrosine specific protein phosphatases" evidence="1">
    <location>
        <begin position="84"/>
        <end position="137"/>
    </location>
</feature>
<comment type="caution">
    <text evidence="2">The sequence shown here is derived from an EMBL/GenBank/DDBJ whole genome shotgun (WGS) entry which is preliminary data.</text>
</comment>
<dbReference type="PROSITE" id="PS50056">
    <property type="entry name" value="TYR_PHOSPHATASE_2"/>
    <property type="match status" value="1"/>
</dbReference>
<protein>
    <recommendedName>
        <fullName evidence="1">Tyrosine specific protein phosphatases domain-containing protein</fullName>
    </recommendedName>
</protein>
<gene>
    <name evidence="2" type="ORF">DB30_05396</name>
</gene>
<organism evidence="2 3">
    <name type="scientific">Enhygromyxa salina</name>
    <dbReference type="NCBI Taxonomy" id="215803"/>
    <lineage>
        <taxon>Bacteria</taxon>
        <taxon>Pseudomonadati</taxon>
        <taxon>Myxococcota</taxon>
        <taxon>Polyangia</taxon>
        <taxon>Nannocystales</taxon>
        <taxon>Nannocystaceae</taxon>
        <taxon>Enhygromyxa</taxon>
    </lineage>
</organism>
<evidence type="ECO:0000313" key="2">
    <source>
        <dbReference type="EMBL" id="KIG15648.1"/>
    </source>
</evidence>
<dbReference type="Pfam" id="PF22785">
    <property type="entry name" value="Tc-R-P"/>
    <property type="match status" value="1"/>
</dbReference>
<dbReference type="EMBL" id="JMCC02000049">
    <property type="protein sequence ID" value="KIG15648.1"/>
    <property type="molecule type" value="Genomic_DNA"/>
</dbReference>
<reference evidence="2 3" key="1">
    <citation type="submission" date="2014-12" db="EMBL/GenBank/DDBJ databases">
        <title>Genome assembly of Enhygromyxa salina DSM 15201.</title>
        <authorList>
            <person name="Sharma G."/>
            <person name="Subramanian S."/>
        </authorList>
    </citation>
    <scope>NUCLEOTIDE SEQUENCE [LARGE SCALE GENOMIC DNA]</scope>
    <source>
        <strain evidence="2 3">DSM 15201</strain>
    </source>
</reference>
<dbReference type="AlphaFoldDB" id="A0A0C1ZX49"/>
<proteinExistence type="predicted"/>
<dbReference type="Gene3D" id="3.90.190.10">
    <property type="entry name" value="Protein tyrosine phosphatase superfamily"/>
    <property type="match status" value="1"/>
</dbReference>
<evidence type="ECO:0000313" key="3">
    <source>
        <dbReference type="Proteomes" id="UP000031599"/>
    </source>
</evidence>
<dbReference type="Proteomes" id="UP000031599">
    <property type="component" value="Unassembled WGS sequence"/>
</dbReference>
<dbReference type="InterPro" id="IPR000387">
    <property type="entry name" value="Tyr_Pase_dom"/>
</dbReference>
<dbReference type="RefSeq" id="WP_052551241.1">
    <property type="nucleotide sequence ID" value="NZ_JMCC02000049.1"/>
</dbReference>
<dbReference type="SUPFAM" id="SSF52799">
    <property type="entry name" value="(Phosphotyrosine protein) phosphatases II"/>
    <property type="match status" value="1"/>
</dbReference>
<name>A0A0C1ZX49_9BACT</name>